<protein>
    <submittedName>
        <fullName evidence="1">Uncharacterized protein</fullName>
    </submittedName>
</protein>
<dbReference type="EMBL" id="JYPD01000014">
    <property type="protein sequence ID" value="KXK09594.1"/>
    <property type="molecule type" value="Genomic_DNA"/>
</dbReference>
<dbReference type="AlphaFoldDB" id="A0A136KJL1"/>
<comment type="caution">
    <text evidence="1">The sequence shown here is derived from an EMBL/GenBank/DDBJ whole genome shotgun (WGS) entry which is preliminary data.</text>
</comment>
<gene>
    <name evidence="1" type="ORF">UZ20_WS6002000398</name>
</gene>
<dbReference type="Gene3D" id="1.10.287.1490">
    <property type="match status" value="1"/>
</dbReference>
<reference evidence="1 2" key="1">
    <citation type="submission" date="2015-02" db="EMBL/GenBank/DDBJ databases">
        <title>Improved understanding of the partial-nitritation anammox process through 23 genomes representing the majority of the microbial community.</title>
        <authorList>
            <person name="Speth D.R."/>
            <person name="In T Zandt M."/>
            <person name="Guerrero Cruz S."/>
            <person name="Jetten M.S."/>
            <person name="Dutilh B.E."/>
        </authorList>
    </citation>
    <scope>NUCLEOTIDE SEQUENCE [LARGE SCALE GENOMIC DNA]</scope>
    <source>
        <strain evidence="1">OLB21</strain>
    </source>
</reference>
<dbReference type="Proteomes" id="UP000070449">
    <property type="component" value="Unassembled WGS sequence"/>
</dbReference>
<accession>A0A136KJL1</accession>
<evidence type="ECO:0000313" key="2">
    <source>
        <dbReference type="Proteomes" id="UP000070449"/>
    </source>
</evidence>
<name>A0A136KJL1_9BACT</name>
<organism evidence="1 2">
    <name type="scientific">candidate division WS6 bacterium OLB21</name>
    <dbReference type="NCBI Taxonomy" id="1617427"/>
    <lineage>
        <taxon>Bacteria</taxon>
        <taxon>Candidatus Dojkabacteria</taxon>
    </lineage>
</organism>
<dbReference type="STRING" id="1617427.UZ20_WS6002000398"/>
<proteinExistence type="predicted"/>
<sequence length="137" mass="14875">MAGGAPQISQLRSEILRAESQKSNVEAQRESMLKALSQMEGSKAAIDNAIGQVRDRLAGNIPPEARKQLMDQLSKFSADRKTLVSRIAQIKEGLANVKEAIGGLKSGIAARKNALQRIAGQLTRMPMYNREMGTKKG</sequence>
<evidence type="ECO:0000313" key="1">
    <source>
        <dbReference type="EMBL" id="KXK09594.1"/>
    </source>
</evidence>